<gene>
    <name evidence="1" type="primary">ORF33</name>
</gene>
<dbReference type="GeneID" id="41701511"/>
<name>A0A2Z5U649_9GAMA</name>
<keyword evidence="2" id="KW-1185">Reference proteome</keyword>
<dbReference type="KEGG" id="vg:41701511"/>
<dbReference type="Proteomes" id="UP000289908">
    <property type="component" value="Segment"/>
</dbReference>
<evidence type="ECO:0000313" key="2">
    <source>
        <dbReference type="Proteomes" id="UP000289908"/>
    </source>
</evidence>
<protein>
    <submittedName>
        <fullName evidence="1">Uncharacterized protein</fullName>
    </submittedName>
</protein>
<sequence>MSLTEGDFQECLDFFYKPLPKLLTICSTALEDLGQLESVGQKVERVCLFLETAGTECVKEVMLMRESYPQDPNVGSPEGAASKR</sequence>
<dbReference type="OrthoDB" id="28648at10239"/>
<dbReference type="EMBL" id="LC333428">
    <property type="protein sequence ID" value="BBB06479.1"/>
    <property type="molecule type" value="Genomic_DNA"/>
</dbReference>
<dbReference type="InterPro" id="IPR008002">
    <property type="entry name" value="Herpes_Orf30"/>
</dbReference>
<dbReference type="Pfam" id="PF05338">
    <property type="entry name" value="DUF717"/>
    <property type="match status" value="1"/>
</dbReference>
<dbReference type="RefSeq" id="YP_009551840.1">
    <property type="nucleotide sequence ID" value="NC_040539.1"/>
</dbReference>
<organism evidence="1">
    <name type="scientific">Rhinolophus gammaherpesvirus 1</name>
    <dbReference type="NCBI Taxonomy" id="2054179"/>
    <lineage>
        <taxon>Viruses</taxon>
        <taxon>Duplodnaviria</taxon>
        <taxon>Heunggongvirae</taxon>
        <taxon>Peploviricota</taxon>
        <taxon>Herviviricetes</taxon>
        <taxon>Herpesvirales</taxon>
        <taxon>Orthoherpesviridae</taxon>
        <taxon>Gammaherpesvirinae</taxon>
        <taxon>Percavirus</taxon>
        <taxon>Percavirus rhinolophidgamma1</taxon>
    </lineage>
</organism>
<reference evidence="1" key="1">
    <citation type="submission" date="2017-11" db="EMBL/GenBank/DDBJ databases">
        <title>Complete genome of Rhinolophus gammaherpesvirus-1.</title>
        <authorList>
            <person name="Maeda K."/>
            <person name="Noguchi K."/>
        </authorList>
    </citation>
    <scope>NUCLEOTIDE SEQUENCE [LARGE SCALE GENOMIC DNA]</scope>
    <source>
        <strain evidence="1">BV1</strain>
    </source>
</reference>
<evidence type="ECO:0000313" key="1">
    <source>
        <dbReference type="EMBL" id="BBB06479.1"/>
    </source>
</evidence>
<proteinExistence type="predicted"/>
<accession>A0A2Z5U649</accession>